<dbReference type="InterPro" id="IPR001487">
    <property type="entry name" value="Bromodomain"/>
</dbReference>
<feature type="compositionally biased region" description="Basic and acidic residues" evidence="3">
    <location>
        <begin position="684"/>
        <end position="694"/>
    </location>
</feature>
<gene>
    <name evidence="5" type="ORF">M6B38_400695</name>
</gene>
<feature type="region of interest" description="Disordered" evidence="3">
    <location>
        <begin position="625"/>
        <end position="700"/>
    </location>
</feature>
<dbReference type="AlphaFoldDB" id="A0AAX6FTE5"/>
<dbReference type="Proteomes" id="UP001140949">
    <property type="component" value="Unassembled WGS sequence"/>
</dbReference>
<sequence length="700" mass="77386">MGNKKQVRKVKKKGRPSLLDLQKRSLRLQKQEQQQRSKIPKPSPPNPYLKFPNSTSTRRRSTTPLDADEEEEDDEEEEEVPNGGRKKKKKEKKLKLVLNIPPNGSSDLASSSGSDLDVNGEGYRKKRKIDSLQTGRHSSSSKATDPPPVQGTEDPSDPGPTTALPDIKLLEFILDRLQKKDTYGVFLEPVDPDELPDYHDIIEHPMDFTTVRNKLSNGAYACLEQFESDIYLISSNAMRYNAPDTIYYRQARSIQELARKDFENIRQESDDNEPEQQIVRRGRPPIKNTIKRMLAKAPADHTGCVFSSNATLANSRNDTQSNSTNDLMRKGSSFDKTSIVDSSTRTSHAPRYNETPKNNGDPRSEYLGSSSHKGIQMRNWKKQLVIDENRRDTYKQPILSTIGQEPSVLTVFDLERKQLAPVGFHMEHSYARSLARFAANLGPLGWEIAAKKIQRALPPGIKFGRGWVGDDEAPPPQPSLLPAYPHVSTQMKILHCSTPSGGGKLMEGHEPSSIDSSLPPSASSASAVPALSRSTDSVDGVEACKTVNPEGKLYLADNGMGPKNPQPCMNGLNPRPGVNLPSQTRKSVSHTRPPEELMPHARVISTVCRNGDNSFGNHHAPLRRADAEEKTTIHSDSTLRVGDHRSGGHLGALSMNPKPSSIPTDLNADFQSPGSPVAGILADPQEHQQQRKQPDLALQL</sequence>
<feature type="region of interest" description="Disordered" evidence="3">
    <location>
        <begin position="314"/>
        <end position="373"/>
    </location>
</feature>
<dbReference type="Gene3D" id="1.20.920.10">
    <property type="entry name" value="Bromodomain-like"/>
    <property type="match status" value="1"/>
</dbReference>
<feature type="region of interest" description="Disordered" evidence="3">
    <location>
        <begin position="1"/>
        <end position="164"/>
    </location>
</feature>
<dbReference type="PRINTS" id="PR00503">
    <property type="entry name" value="BROMODOMAIN"/>
</dbReference>
<evidence type="ECO:0000256" key="1">
    <source>
        <dbReference type="ARBA" id="ARBA00023117"/>
    </source>
</evidence>
<feature type="region of interest" description="Disordered" evidence="3">
    <location>
        <begin position="500"/>
        <end position="535"/>
    </location>
</feature>
<dbReference type="Pfam" id="PF00439">
    <property type="entry name" value="Bromodomain"/>
    <property type="match status" value="1"/>
</dbReference>
<comment type="caution">
    <text evidence="5">The sequence shown here is derived from an EMBL/GenBank/DDBJ whole genome shotgun (WGS) entry which is preliminary data.</text>
</comment>
<keyword evidence="6" id="KW-1185">Reference proteome</keyword>
<protein>
    <submittedName>
        <fullName evidence="5">Bromodomain-containing protein</fullName>
    </submittedName>
</protein>
<dbReference type="CDD" id="cd04369">
    <property type="entry name" value="Bromodomain"/>
    <property type="match status" value="1"/>
</dbReference>
<dbReference type="PANTHER" id="PTHR22881">
    <property type="entry name" value="BROMODOMAIN CONTAINING PROTEIN"/>
    <property type="match status" value="1"/>
</dbReference>
<evidence type="ECO:0000259" key="4">
    <source>
        <dbReference type="PROSITE" id="PS50014"/>
    </source>
</evidence>
<evidence type="ECO:0000256" key="3">
    <source>
        <dbReference type="SAM" id="MobiDB-lite"/>
    </source>
</evidence>
<feature type="domain" description="Bromo" evidence="4">
    <location>
        <begin position="178"/>
        <end position="248"/>
    </location>
</feature>
<feature type="compositionally biased region" description="Polar residues" evidence="3">
    <location>
        <begin position="657"/>
        <end position="674"/>
    </location>
</feature>
<evidence type="ECO:0000256" key="2">
    <source>
        <dbReference type="PROSITE-ProRule" id="PRU00035"/>
    </source>
</evidence>
<reference evidence="5" key="2">
    <citation type="submission" date="2023-04" db="EMBL/GenBank/DDBJ databases">
        <authorList>
            <person name="Bruccoleri R.E."/>
            <person name="Oakeley E.J."/>
            <person name="Faust A.-M."/>
            <person name="Dessus-Babus S."/>
            <person name="Altorfer M."/>
            <person name="Burckhardt D."/>
            <person name="Oertli M."/>
            <person name="Naumann U."/>
            <person name="Petersen F."/>
            <person name="Wong J."/>
        </authorList>
    </citation>
    <scope>NUCLEOTIDE SEQUENCE</scope>
    <source>
        <strain evidence="5">GSM-AAB239-AS_SAM_17_03QT</strain>
        <tissue evidence="5">Leaf</tissue>
    </source>
</reference>
<dbReference type="PROSITE" id="PS50014">
    <property type="entry name" value="BROMODOMAIN_2"/>
    <property type="match status" value="1"/>
</dbReference>
<feature type="compositionally biased region" description="Polar residues" evidence="3">
    <location>
        <begin position="131"/>
        <end position="143"/>
    </location>
</feature>
<feature type="compositionally biased region" description="Low complexity" evidence="3">
    <location>
        <begin position="104"/>
        <end position="117"/>
    </location>
</feature>
<accession>A0AAX6FTE5</accession>
<feature type="compositionally biased region" description="Basic residues" evidence="3">
    <location>
        <begin position="84"/>
        <end position="95"/>
    </location>
</feature>
<dbReference type="PANTHER" id="PTHR22881:SF27">
    <property type="entry name" value="BROMODOMAIN CONTAINING 7_9"/>
    <property type="match status" value="1"/>
</dbReference>
<feature type="compositionally biased region" description="Basic residues" evidence="3">
    <location>
        <begin position="1"/>
        <end position="15"/>
    </location>
</feature>
<evidence type="ECO:0000313" key="6">
    <source>
        <dbReference type="Proteomes" id="UP001140949"/>
    </source>
</evidence>
<feature type="compositionally biased region" description="Polar residues" evidence="3">
    <location>
        <begin position="334"/>
        <end position="347"/>
    </location>
</feature>
<organism evidence="5 6">
    <name type="scientific">Iris pallida</name>
    <name type="common">Sweet iris</name>
    <dbReference type="NCBI Taxonomy" id="29817"/>
    <lineage>
        <taxon>Eukaryota</taxon>
        <taxon>Viridiplantae</taxon>
        <taxon>Streptophyta</taxon>
        <taxon>Embryophyta</taxon>
        <taxon>Tracheophyta</taxon>
        <taxon>Spermatophyta</taxon>
        <taxon>Magnoliopsida</taxon>
        <taxon>Liliopsida</taxon>
        <taxon>Asparagales</taxon>
        <taxon>Iridaceae</taxon>
        <taxon>Iridoideae</taxon>
        <taxon>Irideae</taxon>
        <taxon>Iris</taxon>
    </lineage>
</organism>
<feature type="compositionally biased region" description="Acidic residues" evidence="3">
    <location>
        <begin position="66"/>
        <end position="80"/>
    </location>
</feature>
<dbReference type="SMART" id="SM00297">
    <property type="entry name" value="BROMO"/>
    <property type="match status" value="1"/>
</dbReference>
<dbReference type="InterPro" id="IPR051831">
    <property type="entry name" value="Bromodomain_contain_prot"/>
</dbReference>
<keyword evidence="1 2" id="KW-0103">Bromodomain</keyword>
<feature type="compositionally biased region" description="Polar residues" evidence="3">
    <location>
        <begin position="314"/>
        <end position="326"/>
    </location>
</feature>
<proteinExistence type="predicted"/>
<dbReference type="InterPro" id="IPR036427">
    <property type="entry name" value="Bromodomain-like_sf"/>
</dbReference>
<dbReference type="EMBL" id="JANAVB010025999">
    <property type="protein sequence ID" value="KAJ6819672.1"/>
    <property type="molecule type" value="Genomic_DNA"/>
</dbReference>
<reference evidence="5" key="1">
    <citation type="journal article" date="2023" name="GigaByte">
        <title>Genome assembly of the bearded iris, Iris pallida Lam.</title>
        <authorList>
            <person name="Bruccoleri R.E."/>
            <person name="Oakeley E.J."/>
            <person name="Faust A.M.E."/>
            <person name="Altorfer M."/>
            <person name="Dessus-Babus S."/>
            <person name="Burckhardt D."/>
            <person name="Oertli M."/>
            <person name="Naumann U."/>
            <person name="Petersen F."/>
            <person name="Wong J."/>
        </authorList>
    </citation>
    <scope>NUCLEOTIDE SEQUENCE</scope>
    <source>
        <strain evidence="5">GSM-AAB239-AS_SAM_17_03QT</strain>
    </source>
</reference>
<evidence type="ECO:0000313" key="5">
    <source>
        <dbReference type="EMBL" id="KAJ6819672.1"/>
    </source>
</evidence>
<dbReference type="SUPFAM" id="SSF47370">
    <property type="entry name" value="Bromodomain"/>
    <property type="match status" value="1"/>
</dbReference>
<feature type="compositionally biased region" description="Low complexity" evidence="3">
    <location>
        <begin position="513"/>
        <end position="534"/>
    </location>
</feature>
<name>A0AAX6FTE5_IRIPA</name>